<evidence type="ECO:0000313" key="12">
    <source>
        <dbReference type="Proteomes" id="UP000178703"/>
    </source>
</evidence>
<dbReference type="EMBL" id="MHMD01000030">
    <property type="protein sequence ID" value="OGZ21145.1"/>
    <property type="molecule type" value="Genomic_DNA"/>
</dbReference>
<dbReference type="SMART" id="SM01400">
    <property type="entry name" value="Pribosyltran_N"/>
    <property type="match status" value="1"/>
</dbReference>
<evidence type="ECO:0000256" key="8">
    <source>
        <dbReference type="ARBA" id="ARBA00022842"/>
    </source>
</evidence>
<evidence type="ECO:0000256" key="4">
    <source>
        <dbReference type="ARBA" id="ARBA00022727"/>
    </source>
</evidence>
<proteinExistence type="predicted"/>
<keyword evidence="3" id="KW-0479">Metal-binding</keyword>
<accession>A0A1G2E5U5</accession>
<comment type="caution">
    <text evidence="11">The sequence shown here is derived from an EMBL/GenBank/DDBJ whole genome shotgun (WGS) entry which is preliminary data.</text>
</comment>
<keyword evidence="4" id="KW-0545">Nucleotide biosynthesis</keyword>
<keyword evidence="6" id="KW-0418">Kinase</keyword>
<dbReference type="Gene3D" id="3.40.50.2020">
    <property type="match status" value="2"/>
</dbReference>
<reference evidence="11 12" key="1">
    <citation type="journal article" date="2016" name="Nat. Commun.">
        <title>Thousands of microbial genomes shed light on interconnected biogeochemical processes in an aquifer system.</title>
        <authorList>
            <person name="Anantharaman K."/>
            <person name="Brown C.T."/>
            <person name="Hug L.A."/>
            <person name="Sharon I."/>
            <person name="Castelle C.J."/>
            <person name="Probst A.J."/>
            <person name="Thomas B.C."/>
            <person name="Singh A."/>
            <person name="Wilkins M.J."/>
            <person name="Karaoz U."/>
            <person name="Brodie E.L."/>
            <person name="Williams K.H."/>
            <person name="Hubbard S.S."/>
            <person name="Banfield J.F."/>
        </authorList>
    </citation>
    <scope>NUCLEOTIDE SEQUENCE [LARGE SCALE GENOMIC DNA]</scope>
</reference>
<evidence type="ECO:0000256" key="6">
    <source>
        <dbReference type="ARBA" id="ARBA00022777"/>
    </source>
</evidence>
<dbReference type="InterPro" id="IPR005946">
    <property type="entry name" value="Rib-P_diPkinase"/>
</dbReference>
<gene>
    <name evidence="11" type="ORF">A3D46_02525</name>
</gene>
<evidence type="ECO:0000256" key="1">
    <source>
        <dbReference type="ARBA" id="ARBA00013247"/>
    </source>
</evidence>
<organism evidence="11 12">
    <name type="scientific">Candidatus Nealsonbacteria bacterium RIFCSPHIGHO2_02_FULL_43_13</name>
    <dbReference type="NCBI Taxonomy" id="1801668"/>
    <lineage>
        <taxon>Bacteria</taxon>
        <taxon>Candidatus Nealsoniibacteriota</taxon>
    </lineage>
</organism>
<dbReference type="STRING" id="1801668.A3D46_02525"/>
<keyword evidence="5" id="KW-0547">Nucleotide-binding</keyword>
<dbReference type="GO" id="GO:0006164">
    <property type="term" value="P:purine nucleotide biosynthetic process"/>
    <property type="evidence" value="ECO:0007669"/>
    <property type="project" value="TreeGrafter"/>
</dbReference>
<dbReference type="AlphaFoldDB" id="A0A1G2E5U5"/>
<evidence type="ECO:0000256" key="7">
    <source>
        <dbReference type="ARBA" id="ARBA00022840"/>
    </source>
</evidence>
<dbReference type="EC" id="2.7.6.1" evidence="1"/>
<feature type="domain" description="Ribose-phosphate pyrophosphokinase N-terminal" evidence="10">
    <location>
        <begin position="5"/>
        <end position="129"/>
    </location>
</feature>
<evidence type="ECO:0000256" key="9">
    <source>
        <dbReference type="ARBA" id="ARBA00049535"/>
    </source>
</evidence>
<dbReference type="GO" id="GO:0005524">
    <property type="term" value="F:ATP binding"/>
    <property type="evidence" value="ECO:0007669"/>
    <property type="project" value="UniProtKB-KW"/>
</dbReference>
<name>A0A1G2E5U5_9BACT</name>
<sequence>MLYPVKVFSTRGSDILAEEVCRALQARLPQELQVDGCLKLGRSEVVRFSNENLQVKVENVRDHFVVVIHTQVPPVNERLMELFALLDALKGARPADILVVFPYYPYARSDKKNQPRISTMAYRLAHILNHSFGIEQVLLLDPHDDHIKHYFDPVADEITSIYLLLDYLEKNVFTFQPKEESVLVFPDEGASKRYSGFARLLRIPTAYIDKGRRDDHEEPEVKGIIGDIKDKFCLMIDDEILTGKTAIGDANYILKEGGQSVWMLAPHAVFADKKMAKIDLIQKLAHSPIDKFIVTNSIPSTAQMIVDRSRFVLLPVESLLAEAIKRTVLGQSISELYDPKNVDLYR</sequence>
<dbReference type="CDD" id="cd06223">
    <property type="entry name" value="PRTases_typeI"/>
    <property type="match status" value="1"/>
</dbReference>
<keyword evidence="7" id="KW-0067">ATP-binding</keyword>
<dbReference type="GO" id="GO:0000287">
    <property type="term" value="F:magnesium ion binding"/>
    <property type="evidence" value="ECO:0007669"/>
    <property type="project" value="InterPro"/>
</dbReference>
<dbReference type="NCBIfam" id="TIGR01251">
    <property type="entry name" value="ribP_PPkin"/>
    <property type="match status" value="1"/>
</dbReference>
<dbReference type="GO" id="GO:0002189">
    <property type="term" value="C:ribose phosphate diphosphokinase complex"/>
    <property type="evidence" value="ECO:0007669"/>
    <property type="project" value="TreeGrafter"/>
</dbReference>
<evidence type="ECO:0000259" key="10">
    <source>
        <dbReference type="Pfam" id="PF13793"/>
    </source>
</evidence>
<evidence type="ECO:0000256" key="5">
    <source>
        <dbReference type="ARBA" id="ARBA00022741"/>
    </source>
</evidence>
<evidence type="ECO:0000256" key="2">
    <source>
        <dbReference type="ARBA" id="ARBA00022679"/>
    </source>
</evidence>
<dbReference type="InterPro" id="IPR029099">
    <property type="entry name" value="Pribosyltran_N"/>
</dbReference>
<dbReference type="GO" id="GO:0004749">
    <property type="term" value="F:ribose phosphate diphosphokinase activity"/>
    <property type="evidence" value="ECO:0007669"/>
    <property type="project" value="UniProtKB-EC"/>
</dbReference>
<dbReference type="Pfam" id="PF13793">
    <property type="entry name" value="Pribosyltran_N"/>
    <property type="match status" value="1"/>
</dbReference>
<evidence type="ECO:0000256" key="3">
    <source>
        <dbReference type="ARBA" id="ARBA00022723"/>
    </source>
</evidence>
<dbReference type="InterPro" id="IPR000836">
    <property type="entry name" value="PRTase_dom"/>
</dbReference>
<keyword evidence="2" id="KW-0808">Transferase</keyword>
<dbReference type="PANTHER" id="PTHR10210">
    <property type="entry name" value="RIBOSE-PHOSPHATE DIPHOSPHOKINASE FAMILY MEMBER"/>
    <property type="match status" value="1"/>
</dbReference>
<dbReference type="GO" id="GO:0016301">
    <property type="term" value="F:kinase activity"/>
    <property type="evidence" value="ECO:0007669"/>
    <property type="project" value="UniProtKB-KW"/>
</dbReference>
<evidence type="ECO:0000313" key="11">
    <source>
        <dbReference type="EMBL" id="OGZ21145.1"/>
    </source>
</evidence>
<dbReference type="Pfam" id="PF14572">
    <property type="entry name" value="Pribosyl_synth"/>
    <property type="match status" value="1"/>
</dbReference>
<dbReference type="PANTHER" id="PTHR10210:SF32">
    <property type="entry name" value="RIBOSE-PHOSPHATE PYROPHOSPHOKINASE 2"/>
    <property type="match status" value="1"/>
</dbReference>
<keyword evidence="8" id="KW-0460">Magnesium</keyword>
<dbReference type="GO" id="GO:0006015">
    <property type="term" value="P:5-phosphoribose 1-diphosphate biosynthetic process"/>
    <property type="evidence" value="ECO:0007669"/>
    <property type="project" value="TreeGrafter"/>
</dbReference>
<dbReference type="GO" id="GO:0005737">
    <property type="term" value="C:cytoplasm"/>
    <property type="evidence" value="ECO:0007669"/>
    <property type="project" value="TreeGrafter"/>
</dbReference>
<protein>
    <recommendedName>
        <fullName evidence="1">ribose-phosphate diphosphokinase</fullName>
        <ecNumber evidence="1">2.7.6.1</ecNumber>
    </recommendedName>
</protein>
<comment type="catalytic activity">
    <reaction evidence="9">
        <text>D-ribose 5-phosphate + ATP = 5-phospho-alpha-D-ribose 1-diphosphate + AMP + H(+)</text>
        <dbReference type="Rhea" id="RHEA:15609"/>
        <dbReference type="ChEBI" id="CHEBI:15378"/>
        <dbReference type="ChEBI" id="CHEBI:30616"/>
        <dbReference type="ChEBI" id="CHEBI:58017"/>
        <dbReference type="ChEBI" id="CHEBI:78346"/>
        <dbReference type="ChEBI" id="CHEBI:456215"/>
        <dbReference type="EC" id="2.7.6.1"/>
    </reaction>
</comment>
<dbReference type="InterPro" id="IPR029057">
    <property type="entry name" value="PRTase-like"/>
</dbReference>
<dbReference type="Proteomes" id="UP000178703">
    <property type="component" value="Unassembled WGS sequence"/>
</dbReference>
<dbReference type="SUPFAM" id="SSF53271">
    <property type="entry name" value="PRTase-like"/>
    <property type="match status" value="1"/>
</dbReference>
<dbReference type="FunFam" id="3.40.50.2020:FF:000007">
    <property type="entry name" value="Ribose-phosphate pyrophosphokinase"/>
    <property type="match status" value="1"/>
</dbReference>